<comment type="similarity">
    <text evidence="1">Belongs to the CCDC149 family.</text>
</comment>
<feature type="region of interest" description="Disordered" evidence="4">
    <location>
        <begin position="242"/>
        <end position="268"/>
    </location>
</feature>
<dbReference type="EMBL" id="OC003039">
    <property type="protein sequence ID" value="CAD7262727.1"/>
    <property type="molecule type" value="Genomic_DNA"/>
</dbReference>
<feature type="compositionally biased region" description="Polar residues" evidence="4">
    <location>
        <begin position="461"/>
        <end position="470"/>
    </location>
</feature>
<feature type="coiled-coil region" evidence="3">
    <location>
        <begin position="156"/>
        <end position="232"/>
    </location>
</feature>
<evidence type="ECO:0000256" key="2">
    <source>
        <dbReference type="ARBA" id="ARBA00023054"/>
    </source>
</evidence>
<dbReference type="InterPro" id="IPR019179">
    <property type="entry name" value="CC149"/>
</dbReference>
<proteinExistence type="inferred from homology"/>
<dbReference type="PANTHER" id="PTHR21682:SF2">
    <property type="entry name" value="COILED-COIL DOMAIN-CONTAINING PROTEIN 149"/>
    <property type="match status" value="1"/>
</dbReference>
<organism evidence="5">
    <name type="scientific">Timema shepardi</name>
    <name type="common">Walking stick</name>
    <dbReference type="NCBI Taxonomy" id="629360"/>
    <lineage>
        <taxon>Eukaryota</taxon>
        <taxon>Metazoa</taxon>
        <taxon>Ecdysozoa</taxon>
        <taxon>Arthropoda</taxon>
        <taxon>Hexapoda</taxon>
        <taxon>Insecta</taxon>
        <taxon>Pterygota</taxon>
        <taxon>Neoptera</taxon>
        <taxon>Polyneoptera</taxon>
        <taxon>Phasmatodea</taxon>
        <taxon>Timematodea</taxon>
        <taxon>Timematoidea</taxon>
        <taxon>Timematidae</taxon>
        <taxon>Timema</taxon>
    </lineage>
</organism>
<accession>A0A7R9G228</accession>
<feature type="compositionally biased region" description="Basic and acidic residues" evidence="4">
    <location>
        <begin position="415"/>
        <end position="432"/>
    </location>
</feature>
<evidence type="ECO:0000256" key="3">
    <source>
        <dbReference type="SAM" id="Coils"/>
    </source>
</evidence>
<evidence type="ECO:0008006" key="6">
    <source>
        <dbReference type="Google" id="ProtNLM"/>
    </source>
</evidence>
<gene>
    <name evidence="5" type="ORF">TSIB3V08_LOCUS6824</name>
</gene>
<feature type="compositionally biased region" description="Polar residues" evidence="4">
    <location>
        <begin position="122"/>
        <end position="131"/>
    </location>
</feature>
<feature type="region of interest" description="Disordered" evidence="4">
    <location>
        <begin position="113"/>
        <end position="132"/>
    </location>
</feature>
<name>A0A7R9G228_TIMSH</name>
<keyword evidence="2 3" id="KW-0175">Coiled coil</keyword>
<protein>
    <recommendedName>
        <fullName evidence="6">Coiled-coil domain-containing protein 149</fullName>
    </recommendedName>
</protein>
<reference evidence="5" key="1">
    <citation type="submission" date="2020-11" db="EMBL/GenBank/DDBJ databases">
        <authorList>
            <person name="Tran Van P."/>
        </authorList>
    </citation>
    <scope>NUCLEOTIDE SEQUENCE</scope>
</reference>
<evidence type="ECO:0000256" key="1">
    <source>
        <dbReference type="ARBA" id="ARBA00005872"/>
    </source>
</evidence>
<evidence type="ECO:0000256" key="4">
    <source>
        <dbReference type="SAM" id="MobiDB-lite"/>
    </source>
</evidence>
<dbReference type="AlphaFoldDB" id="A0A7R9G228"/>
<dbReference type="Pfam" id="PF09789">
    <property type="entry name" value="CC149"/>
    <property type="match status" value="2"/>
</dbReference>
<sequence>MNKNGALRRKLQSKVEAVLILSKELDHYRTERDQFKLMAEQLQDRYTALKKISHNMGQGRSSIFHEDGLVTEKFGRSLSQLLDESRERNKDLCIHLEDLRQKLADAQGDLKVLRSQKHKSRPSSGENTLFPSHQREELVQHLETTNLKCSQLQWDLQAVIDEKEELVTERDAYKCKVHRLNHELNSLLKSDNSPLVDIDTLVMENRYLQERLQQAEEEREMANQALGKYKVRLGARHKQLLDWSTRKRDNRAQTGSRGGKEDQPDESDEMIYDIVEKESPSMGGLMLPETFIEVDKVPAGPSPTVQLHNIYTPPQIPPIVQQLLERGTSSQLPNTAATLAHMKSLCLGLLEALGDKSLALSHQKKTNKILAGRISELEQRLESAQGCRVGVFPAQLLLEGYTGSEVDKDVTKMFEDTGQDKESRRVSFKVEDVSEDTDKEPCKAQTPTARSALDSKKHSAKTPNQNTGNYFNSLVSMQHLSGDSLPPQLEQLVQRALEDIRLEAQANKRKILDSGSLPAAALAHK</sequence>
<feature type="region of interest" description="Disordered" evidence="4">
    <location>
        <begin position="415"/>
        <end position="470"/>
    </location>
</feature>
<dbReference type="PANTHER" id="PTHR21682">
    <property type="entry name" value="COILED-COIL DOMAIN-CONTAINING PROTEIN 149"/>
    <property type="match status" value="1"/>
</dbReference>
<evidence type="ECO:0000313" key="5">
    <source>
        <dbReference type="EMBL" id="CAD7262727.1"/>
    </source>
</evidence>